<dbReference type="SUPFAM" id="SSF51735">
    <property type="entry name" value="NAD(P)-binding Rossmann-fold domains"/>
    <property type="match status" value="1"/>
</dbReference>
<evidence type="ECO:0000256" key="3">
    <source>
        <dbReference type="PIRNR" id="PIRNR000185"/>
    </source>
</evidence>
<dbReference type="InterPro" id="IPR006096">
    <property type="entry name" value="Glu/Leu/Phe/Val/Trp_DH_C"/>
</dbReference>
<dbReference type="PANTHER" id="PTHR11606">
    <property type="entry name" value="GLUTAMATE DEHYDROGENASE"/>
    <property type="match status" value="1"/>
</dbReference>
<keyword evidence="2 3" id="KW-0560">Oxidoreductase</keyword>
<evidence type="ECO:0000313" key="7">
    <source>
        <dbReference type="Proteomes" id="UP001501844"/>
    </source>
</evidence>
<dbReference type="InterPro" id="IPR033524">
    <property type="entry name" value="Glu/Leu/Phe/Val_DH_AS"/>
</dbReference>
<protein>
    <recommendedName>
        <fullName evidence="3">Glutamate dehydrogenase</fullName>
    </recommendedName>
</protein>
<organism evidence="6 7">
    <name type="scientific">Nibribacter koreensis</name>
    <dbReference type="NCBI Taxonomy" id="1084519"/>
    <lineage>
        <taxon>Bacteria</taxon>
        <taxon>Pseudomonadati</taxon>
        <taxon>Bacteroidota</taxon>
        <taxon>Cytophagia</taxon>
        <taxon>Cytophagales</taxon>
        <taxon>Hymenobacteraceae</taxon>
        <taxon>Nibribacter</taxon>
    </lineage>
</organism>
<reference evidence="7" key="1">
    <citation type="journal article" date="2019" name="Int. J. Syst. Evol. Microbiol.">
        <title>The Global Catalogue of Microorganisms (GCM) 10K type strain sequencing project: providing services to taxonomists for standard genome sequencing and annotation.</title>
        <authorList>
            <consortium name="The Broad Institute Genomics Platform"/>
            <consortium name="The Broad Institute Genome Sequencing Center for Infectious Disease"/>
            <person name="Wu L."/>
            <person name="Ma J."/>
        </authorList>
    </citation>
    <scope>NUCLEOTIDE SEQUENCE [LARGE SCALE GENOMIC DNA]</scope>
    <source>
        <strain evidence="7">JCM 17917</strain>
    </source>
</reference>
<evidence type="ECO:0000256" key="1">
    <source>
        <dbReference type="ARBA" id="ARBA00006382"/>
    </source>
</evidence>
<dbReference type="SMART" id="SM00839">
    <property type="entry name" value="ELFV_dehydrog"/>
    <property type="match status" value="1"/>
</dbReference>
<keyword evidence="7" id="KW-1185">Reference proteome</keyword>
<evidence type="ECO:0000313" key="6">
    <source>
        <dbReference type="EMBL" id="GAA4308002.1"/>
    </source>
</evidence>
<sequence length="424" mass="46058">MAYKEPAPIKDKESPFESMMSRFNIAAEALGLDDETYNVLKSPARQVIVNLPVTMDDGSIRVFEGFRVVHSTILGPSKGGIRYDMGVFLDEVKALAAWMTWKCAVVDIPYGGAKGGIICDPSTMSAGELERLTRAYTVALIDTFGPDQDIPAPDMGTGPREMAWLMDEYSKTKGMTVNSVVTGKPLVLGGSLGRVEATGRGVMVSAMAAMDRLGMDPYQTTAAVQGFGNVGSWAAKLLAERGVKILGVSDVSGAYWNENGINIDEAIIYKNAHNGRLEGYMGAEKISNDDLLTSKVDLLVPAAVEDVITVHNADKIQARLIVEGANGPTSANADRIINEKGIMVVPDILANSGGVTVSYFEWVQNRMGYKWSLEMVTERSERIMTEAFNKVYDASQKYNVPMRIAAYIVAIDKVAQTYKFRGGF</sequence>
<dbReference type="InterPro" id="IPR006095">
    <property type="entry name" value="Glu/Leu/Phe/Val/Trp_DH"/>
</dbReference>
<dbReference type="RefSeq" id="WP_345166443.1">
    <property type="nucleotide sequence ID" value="NZ_BAABGX010000002.1"/>
</dbReference>
<dbReference type="PANTHER" id="PTHR11606:SF13">
    <property type="entry name" value="GLUTAMATE DEHYDROGENASE 1, MITOCHONDRIAL"/>
    <property type="match status" value="1"/>
</dbReference>
<evidence type="ECO:0000259" key="5">
    <source>
        <dbReference type="SMART" id="SM00839"/>
    </source>
</evidence>
<dbReference type="InterPro" id="IPR006097">
    <property type="entry name" value="Glu/Leu/Phe/Val/Trp_DH_dimer"/>
</dbReference>
<dbReference type="PRINTS" id="PR00082">
    <property type="entry name" value="GLFDHDRGNASE"/>
</dbReference>
<comment type="caution">
    <text evidence="6">The sequence shown here is derived from an EMBL/GenBank/DDBJ whole genome shotgun (WGS) entry which is preliminary data.</text>
</comment>
<dbReference type="PROSITE" id="PS00074">
    <property type="entry name" value="GLFV_DEHYDROGENASE"/>
    <property type="match status" value="1"/>
</dbReference>
<evidence type="ECO:0000256" key="4">
    <source>
        <dbReference type="RuleBase" id="RU004417"/>
    </source>
</evidence>
<dbReference type="SUPFAM" id="SSF53223">
    <property type="entry name" value="Aminoacid dehydrogenase-like, N-terminal domain"/>
    <property type="match status" value="1"/>
</dbReference>
<dbReference type="InterPro" id="IPR014362">
    <property type="entry name" value="Glu_DH"/>
</dbReference>
<dbReference type="CDD" id="cd01076">
    <property type="entry name" value="NAD_bind_1_Glu_DH"/>
    <property type="match status" value="1"/>
</dbReference>
<dbReference type="Pfam" id="PF00208">
    <property type="entry name" value="ELFV_dehydrog"/>
    <property type="match status" value="1"/>
</dbReference>
<dbReference type="Pfam" id="PF02812">
    <property type="entry name" value="ELFV_dehydrog_N"/>
    <property type="match status" value="1"/>
</dbReference>
<dbReference type="EMBL" id="BAABGX010000002">
    <property type="protein sequence ID" value="GAA4308002.1"/>
    <property type="molecule type" value="Genomic_DNA"/>
</dbReference>
<accession>A0ABP8FP90</accession>
<dbReference type="InterPro" id="IPR033922">
    <property type="entry name" value="NAD_bind_Glu_DH"/>
</dbReference>
<dbReference type="Proteomes" id="UP001501844">
    <property type="component" value="Unassembled WGS sequence"/>
</dbReference>
<dbReference type="Gene3D" id="3.40.50.720">
    <property type="entry name" value="NAD(P)-binding Rossmann-like Domain"/>
    <property type="match status" value="1"/>
</dbReference>
<proteinExistence type="inferred from homology"/>
<feature type="domain" description="Glutamate/phenylalanine/leucine/valine/L-tryptophan dehydrogenase C-terminal" evidence="5">
    <location>
        <begin position="191"/>
        <end position="422"/>
    </location>
</feature>
<gene>
    <name evidence="6" type="ORF">GCM10023183_24310</name>
</gene>
<dbReference type="InterPro" id="IPR036291">
    <property type="entry name" value="NAD(P)-bd_dom_sf"/>
</dbReference>
<dbReference type="InterPro" id="IPR046346">
    <property type="entry name" value="Aminoacid_DH-like_N_sf"/>
</dbReference>
<name>A0ABP8FP90_9BACT</name>
<evidence type="ECO:0000256" key="2">
    <source>
        <dbReference type="ARBA" id="ARBA00023002"/>
    </source>
</evidence>
<dbReference type="PIRSF" id="PIRSF000185">
    <property type="entry name" value="Glu_DH"/>
    <property type="match status" value="1"/>
</dbReference>
<comment type="similarity">
    <text evidence="1 3 4">Belongs to the Glu/Leu/Phe/Val dehydrogenases family.</text>
</comment>
<dbReference type="Gene3D" id="3.40.50.10860">
    <property type="entry name" value="Leucine Dehydrogenase, chain A, domain 1"/>
    <property type="match status" value="1"/>
</dbReference>